<keyword evidence="2 3" id="KW-0560">Oxidoreductase</keyword>
<dbReference type="InterPro" id="IPR002347">
    <property type="entry name" value="SDR_fam"/>
</dbReference>
<evidence type="ECO:0000313" key="3">
    <source>
        <dbReference type="EMBL" id="OJI95731.1"/>
    </source>
</evidence>
<dbReference type="PANTHER" id="PTHR43477">
    <property type="entry name" value="DIHYDROANTICAPSIN 7-DEHYDROGENASE"/>
    <property type="match status" value="1"/>
</dbReference>
<comment type="similarity">
    <text evidence="1">Belongs to the short-chain dehydrogenases/reductases (SDR) family.</text>
</comment>
<dbReference type="Gene3D" id="3.40.50.720">
    <property type="entry name" value="NAD(P)-binding Rossmann-like Domain"/>
    <property type="match status" value="1"/>
</dbReference>
<reference evidence="3 4" key="1">
    <citation type="submission" date="2016-10" db="EMBL/GenBank/DDBJ databases">
        <title>Genome sequence of Planktotalea frisia SH6-1.</title>
        <authorList>
            <person name="Poehlein A."/>
            <person name="Bakenhus I."/>
            <person name="Voget S."/>
            <person name="Brinkhoff T."/>
            <person name="Simon M."/>
        </authorList>
    </citation>
    <scope>NUCLEOTIDE SEQUENCE [LARGE SCALE GENOMIC DNA]</scope>
    <source>
        <strain evidence="3 4">SH6-1</strain>
    </source>
</reference>
<sequence length="281" mass="30022">MTVVGAHSHQCFKMSWERAPLLKGKTILVTGSASGIGLETARLCTAMGAKVLGVDVTKRFDHVEEFYRADLTDGATIDALIDVLPKGIDGIANIAGLPPTAPADKVLAVNLFGLKHLTLGLLPKLNDGASIVNLASLAGFGWSDAIPAILASEGVHVDDATRFAAEHQITNAGGRSYFFSKEALIAWTMQNRWTWRDRGIRMNTVSPGPVDTPILSDFLETLGARAEEDARIMDRPGTPQDLAPIVAFLLSDMTTWIRGTNIPADGGMSSNILCEMHGLSS</sequence>
<evidence type="ECO:0000313" key="4">
    <source>
        <dbReference type="Proteomes" id="UP000184514"/>
    </source>
</evidence>
<dbReference type="SUPFAM" id="SSF51735">
    <property type="entry name" value="NAD(P)-binding Rossmann-fold domains"/>
    <property type="match status" value="1"/>
</dbReference>
<evidence type="ECO:0000256" key="1">
    <source>
        <dbReference type="ARBA" id="ARBA00006484"/>
    </source>
</evidence>
<dbReference type="Proteomes" id="UP000184514">
    <property type="component" value="Unassembled WGS sequence"/>
</dbReference>
<comment type="caution">
    <text evidence="3">The sequence shown here is derived from an EMBL/GenBank/DDBJ whole genome shotgun (WGS) entry which is preliminary data.</text>
</comment>
<dbReference type="PANTHER" id="PTHR43477:SF1">
    <property type="entry name" value="DIHYDROANTICAPSIN 7-DEHYDROGENASE"/>
    <property type="match status" value="1"/>
</dbReference>
<accession>A0A1L9P2K3</accession>
<gene>
    <name evidence="3" type="primary">hsdA_1</name>
    <name evidence="3" type="ORF">PFRI_00230</name>
</gene>
<dbReference type="Pfam" id="PF13561">
    <property type="entry name" value="adh_short_C2"/>
    <property type="match status" value="1"/>
</dbReference>
<dbReference type="PRINTS" id="PR00081">
    <property type="entry name" value="GDHRDH"/>
</dbReference>
<dbReference type="EMBL" id="MLCB01000002">
    <property type="protein sequence ID" value="OJI95731.1"/>
    <property type="molecule type" value="Genomic_DNA"/>
</dbReference>
<name>A0A1L9P2K3_9RHOB</name>
<keyword evidence="4" id="KW-1185">Reference proteome</keyword>
<dbReference type="EC" id="1.1.1.50" evidence="3"/>
<dbReference type="InterPro" id="IPR051122">
    <property type="entry name" value="SDR_DHRS6-like"/>
</dbReference>
<protein>
    <submittedName>
        <fullName evidence="3">3-alpha-hydroxysteroid dehydrogenase/carbonyl reductase</fullName>
        <ecNumber evidence="3">1.1.1.50</ecNumber>
    </submittedName>
</protein>
<proteinExistence type="inferred from homology"/>
<dbReference type="STRING" id="696762.PFRI_00230"/>
<evidence type="ECO:0000256" key="2">
    <source>
        <dbReference type="ARBA" id="ARBA00023002"/>
    </source>
</evidence>
<dbReference type="Pfam" id="PF00106">
    <property type="entry name" value="adh_short"/>
    <property type="match status" value="1"/>
</dbReference>
<organism evidence="3 4">
    <name type="scientific">Planktotalea frisia</name>
    <dbReference type="NCBI Taxonomy" id="696762"/>
    <lineage>
        <taxon>Bacteria</taxon>
        <taxon>Pseudomonadati</taxon>
        <taxon>Pseudomonadota</taxon>
        <taxon>Alphaproteobacteria</taxon>
        <taxon>Rhodobacterales</taxon>
        <taxon>Paracoccaceae</taxon>
        <taxon>Planktotalea</taxon>
    </lineage>
</organism>
<dbReference type="NCBIfam" id="NF009092">
    <property type="entry name" value="PRK12428.1"/>
    <property type="match status" value="1"/>
</dbReference>
<dbReference type="InterPro" id="IPR036291">
    <property type="entry name" value="NAD(P)-bd_dom_sf"/>
</dbReference>
<dbReference type="AlphaFoldDB" id="A0A1L9P2K3"/>
<dbReference type="GO" id="GO:0140169">
    <property type="term" value="F:3-alpha-hydroxysteroid 3-dehydrogenase [NAD(P)+] activity"/>
    <property type="evidence" value="ECO:0007669"/>
    <property type="project" value="UniProtKB-EC"/>
</dbReference>